<name>X6MYI1_RETFI</name>
<protein>
    <submittedName>
        <fullName evidence="2">Uncharacterized protein</fullName>
    </submittedName>
</protein>
<feature type="non-terminal residue" evidence="2">
    <location>
        <position position="1"/>
    </location>
</feature>
<feature type="compositionally biased region" description="Basic and acidic residues" evidence="1">
    <location>
        <begin position="89"/>
        <end position="113"/>
    </location>
</feature>
<dbReference type="Proteomes" id="UP000023152">
    <property type="component" value="Unassembled WGS sequence"/>
</dbReference>
<feature type="compositionally biased region" description="Low complexity" evidence="1">
    <location>
        <begin position="114"/>
        <end position="140"/>
    </location>
</feature>
<feature type="compositionally biased region" description="Basic and acidic residues" evidence="1">
    <location>
        <begin position="150"/>
        <end position="164"/>
    </location>
</feature>
<sequence>INEPIEHRSQEYLQLETLKKIEKCFKNVNTAEAKIAVTGRSFVKNGFLTKHGRKKLEKYLFILCNDCLLYCRVGADDLASNYNSSNDVDTPHEGDQDGHESHNSHNEDEHEVHANTTDVNNATTTTPTTTATNAGNKKTASPANAKKGHVIHDSDSDTMSDRKSYRQYLKKKHKHKKNRAKEQDNSSL</sequence>
<dbReference type="AlphaFoldDB" id="X6MYI1"/>
<dbReference type="SUPFAM" id="SSF50729">
    <property type="entry name" value="PH domain-like"/>
    <property type="match status" value="1"/>
</dbReference>
<feature type="region of interest" description="Disordered" evidence="1">
    <location>
        <begin position="84"/>
        <end position="188"/>
    </location>
</feature>
<accession>X6MYI1</accession>
<proteinExistence type="predicted"/>
<reference evidence="2 3" key="1">
    <citation type="journal article" date="2013" name="Curr. Biol.">
        <title>The Genome of the Foraminiferan Reticulomyxa filosa.</title>
        <authorList>
            <person name="Glockner G."/>
            <person name="Hulsmann N."/>
            <person name="Schleicher M."/>
            <person name="Noegel A.A."/>
            <person name="Eichinger L."/>
            <person name="Gallinger C."/>
            <person name="Pawlowski J."/>
            <person name="Sierra R."/>
            <person name="Euteneuer U."/>
            <person name="Pillet L."/>
            <person name="Moustafa A."/>
            <person name="Platzer M."/>
            <person name="Groth M."/>
            <person name="Szafranski K."/>
            <person name="Schliwa M."/>
        </authorList>
    </citation>
    <scope>NUCLEOTIDE SEQUENCE [LARGE SCALE GENOMIC DNA]</scope>
</reference>
<dbReference type="InterPro" id="IPR011993">
    <property type="entry name" value="PH-like_dom_sf"/>
</dbReference>
<gene>
    <name evidence="2" type="ORF">RFI_19153</name>
</gene>
<organism evidence="2 3">
    <name type="scientific">Reticulomyxa filosa</name>
    <dbReference type="NCBI Taxonomy" id="46433"/>
    <lineage>
        <taxon>Eukaryota</taxon>
        <taxon>Sar</taxon>
        <taxon>Rhizaria</taxon>
        <taxon>Retaria</taxon>
        <taxon>Foraminifera</taxon>
        <taxon>Monothalamids</taxon>
        <taxon>Reticulomyxidae</taxon>
        <taxon>Reticulomyxa</taxon>
    </lineage>
</organism>
<evidence type="ECO:0000313" key="2">
    <source>
        <dbReference type="EMBL" id="ETO18135.1"/>
    </source>
</evidence>
<evidence type="ECO:0000256" key="1">
    <source>
        <dbReference type="SAM" id="MobiDB-lite"/>
    </source>
</evidence>
<comment type="caution">
    <text evidence="2">The sequence shown here is derived from an EMBL/GenBank/DDBJ whole genome shotgun (WGS) entry which is preliminary data.</text>
</comment>
<keyword evidence="3" id="KW-1185">Reference proteome</keyword>
<dbReference type="EMBL" id="ASPP01015442">
    <property type="protein sequence ID" value="ETO18135.1"/>
    <property type="molecule type" value="Genomic_DNA"/>
</dbReference>
<evidence type="ECO:0000313" key="3">
    <source>
        <dbReference type="Proteomes" id="UP000023152"/>
    </source>
</evidence>
<feature type="compositionally biased region" description="Basic residues" evidence="1">
    <location>
        <begin position="168"/>
        <end position="179"/>
    </location>
</feature>
<dbReference type="Gene3D" id="2.30.29.30">
    <property type="entry name" value="Pleckstrin-homology domain (PH domain)/Phosphotyrosine-binding domain (PTB)"/>
    <property type="match status" value="1"/>
</dbReference>